<dbReference type="AlphaFoldDB" id="A0A6C0CLX3"/>
<protein>
    <submittedName>
        <fullName evidence="1">Uncharacterized protein</fullName>
    </submittedName>
</protein>
<proteinExistence type="predicted"/>
<organism evidence="1">
    <name type="scientific">viral metagenome</name>
    <dbReference type="NCBI Taxonomy" id="1070528"/>
    <lineage>
        <taxon>unclassified sequences</taxon>
        <taxon>metagenomes</taxon>
        <taxon>organismal metagenomes</taxon>
    </lineage>
</organism>
<dbReference type="EMBL" id="MN739459">
    <property type="protein sequence ID" value="QHT05786.1"/>
    <property type="molecule type" value="Genomic_DNA"/>
</dbReference>
<name>A0A6C0CLX3_9ZZZZ</name>
<accession>A0A6C0CLX3</accession>
<evidence type="ECO:0000313" key="1">
    <source>
        <dbReference type="EMBL" id="QHT05786.1"/>
    </source>
</evidence>
<sequence>MPKNLSTVGAATELRFGKNCREDQHDNSVVINASNDKIDATKAGGFYLTPLEISTVFASDGTDATTNTFVAYNQSTKQLFRTQVPMSLTGISSAGSGAQGDLNVNGNLYVTGNVTSIGTVANIHVTNSQFKDGLIEIGTNNTDLTTFDLGHIYNRPVGSSNVAVCYDADATELMIAYTDSSPMDNTNQVDPKLSETMNVHVYGKLYTESNVGVANTAPVHTLSVKDKCFIEADGNHPNVLDVRGNTTIEGAIITNTGGVTKKTYSHKDTIASDLDAAAAALELTFTNHPFYAKIVAQLIDNDDNEVSTMLIDLAGGERGGNDTPHNIALGPISIFGNASTNPWSSTVAVTQTTVVLTPSTDFTVAANSGEGSYSIFIEYISPETAGAITSIERGASGPFLFGY</sequence>
<reference evidence="1" key="1">
    <citation type="journal article" date="2020" name="Nature">
        <title>Giant virus diversity and host interactions through global metagenomics.</title>
        <authorList>
            <person name="Schulz F."/>
            <person name="Roux S."/>
            <person name="Paez-Espino D."/>
            <person name="Jungbluth S."/>
            <person name="Walsh D.A."/>
            <person name="Denef V.J."/>
            <person name="McMahon K.D."/>
            <person name="Konstantinidis K.T."/>
            <person name="Eloe-Fadrosh E.A."/>
            <person name="Kyrpides N.C."/>
            <person name="Woyke T."/>
        </authorList>
    </citation>
    <scope>NUCLEOTIDE SEQUENCE</scope>
    <source>
        <strain evidence="1">GVMAG-M-3300021389-45</strain>
    </source>
</reference>